<evidence type="ECO:0008006" key="3">
    <source>
        <dbReference type="Google" id="ProtNLM"/>
    </source>
</evidence>
<comment type="caution">
    <text evidence="1">The sequence shown here is derived from an EMBL/GenBank/DDBJ whole genome shotgun (WGS) entry which is preliminary data.</text>
</comment>
<name>A0ABP6UK20_9FLAO</name>
<dbReference type="RefSeq" id="WP_344926880.1">
    <property type="nucleotide sequence ID" value="NZ_BAABCW010000006.1"/>
</dbReference>
<protein>
    <recommendedName>
        <fullName evidence="3">PepSY domain-containing protein</fullName>
    </recommendedName>
</protein>
<sequence>MIGILKIIIYGCLILGFFTQCIGQKEKGVIYPKEKIMTTDIFDIEKYNQVIEEKKIKGLPRSNIRTEILEDGTIIESSQSQKKYVTVRIIPKTPKIFETYKKYYPNGFLEMKMQRFMGLAMGANIIKTGISEYYNEKGELIKKVDEEVKYADIVIKPMDLFEILKKTPLFIEVNKEEASRFKEIFDIDKKVAEITSEDIHIALKKYVILDVTDQEQVRNVFINLSKDEKTWRVTRDIYPLGRVKLEVDTNTGKVLSQTYQQETRS</sequence>
<organism evidence="1 2">
    <name type="scientific">Aquimarina addita</name>
    <dbReference type="NCBI Taxonomy" id="870485"/>
    <lineage>
        <taxon>Bacteria</taxon>
        <taxon>Pseudomonadati</taxon>
        <taxon>Bacteroidota</taxon>
        <taxon>Flavobacteriia</taxon>
        <taxon>Flavobacteriales</taxon>
        <taxon>Flavobacteriaceae</taxon>
        <taxon>Aquimarina</taxon>
    </lineage>
</organism>
<keyword evidence="2" id="KW-1185">Reference proteome</keyword>
<accession>A0ABP6UK20</accession>
<proteinExistence type="predicted"/>
<evidence type="ECO:0000313" key="2">
    <source>
        <dbReference type="Proteomes" id="UP001500459"/>
    </source>
</evidence>
<dbReference type="EMBL" id="BAABCW010000006">
    <property type="protein sequence ID" value="GAA3508392.1"/>
    <property type="molecule type" value="Genomic_DNA"/>
</dbReference>
<gene>
    <name evidence="1" type="ORF">GCM10022393_19370</name>
</gene>
<dbReference type="Proteomes" id="UP001500459">
    <property type="component" value="Unassembled WGS sequence"/>
</dbReference>
<evidence type="ECO:0000313" key="1">
    <source>
        <dbReference type="EMBL" id="GAA3508392.1"/>
    </source>
</evidence>
<reference evidence="2" key="1">
    <citation type="journal article" date="2019" name="Int. J. Syst. Evol. Microbiol.">
        <title>The Global Catalogue of Microorganisms (GCM) 10K type strain sequencing project: providing services to taxonomists for standard genome sequencing and annotation.</title>
        <authorList>
            <consortium name="The Broad Institute Genomics Platform"/>
            <consortium name="The Broad Institute Genome Sequencing Center for Infectious Disease"/>
            <person name="Wu L."/>
            <person name="Ma J."/>
        </authorList>
    </citation>
    <scope>NUCLEOTIDE SEQUENCE [LARGE SCALE GENOMIC DNA]</scope>
    <source>
        <strain evidence="2">JCM 17106</strain>
    </source>
</reference>